<organism evidence="1">
    <name type="scientific">viral metagenome</name>
    <dbReference type="NCBI Taxonomy" id="1070528"/>
    <lineage>
        <taxon>unclassified sequences</taxon>
        <taxon>metagenomes</taxon>
        <taxon>organismal metagenomes</taxon>
    </lineage>
</organism>
<evidence type="ECO:0000313" key="2">
    <source>
        <dbReference type="EMBL" id="QJH94969.1"/>
    </source>
</evidence>
<dbReference type="AlphaFoldDB" id="A0A6H1ZHV0"/>
<proteinExistence type="predicted"/>
<sequence>MADHVVNPNEIRLNSVRHPTVGKIRPQLVSTFADKQVIGDYSKESDPSKSSWIVVGDQEGGIGVDEMDESRHADRSWWTDLITDYDGHMPLPRLATSVTLPTAINPTIRNADMELDANWTGGEWSTGFPHSGSAHSWKVARGTVGTTDAYQDIDKGWAPGVEYTATVWVHLYQDTGAGNIGHAHVVLGDGIDETESSAFSTESSITQITVTKTPAATATRLRLTLRITMTTDGGTVDVIGYFDDAAITTTGGTLTVGTFKVFANFNGELYAVLGTNLTKLNSGRTKLDLLRGFPTTITDIFTDPNGNLLIFLGDTNNYYWMTTAEVITQTNVKDATYGILWDAKAWKMDADGNWWYTATPATASPTWTSQSAIADIASQIERLGIGKDVDGNPVIYCATNSWLKIFDFTNNKWINTEVKLYGNQYHGKGFEYWNAALFLSYGLGVKQYVTGSTGTLSDVGLNQDGGLPSEYNGVIVTLINGGDQMFALVDSSLTSGNSQSGVYASRKGAWHCWWVNSSNNGAMHDGIVSAAQSAYAVYWDCGGSIYYIDIPEGLSNPRYLSAIQKYATSGIYLSPWFDANWQVGNKIAYRLRVDVGGDVSADETVIVKYRTNHTYTDRDTGWTTLGTITSSGETTYTFGSSLGTSFRSIQFRFDLARAGASTTETPDIHYATLEYGKILPKKWGWKVVVDCTKTYNGRSPEQRLEDIETAAALETLMEFVFGSTTKYVQVKAVEGSHLTGTDRLGEYTIFVQEL</sequence>
<accession>A0A6H1ZHV0</accession>
<protein>
    <submittedName>
        <fullName evidence="1">Uncharacterized protein</fullName>
    </submittedName>
</protein>
<name>A0A6H1ZHV0_9ZZZZ</name>
<gene>
    <name evidence="1" type="ORF">TM448A00604_0003</name>
    <name evidence="2" type="ORF">TM448B00314_0029</name>
</gene>
<dbReference type="EMBL" id="MT144610">
    <property type="protein sequence ID" value="QJH94969.1"/>
    <property type="molecule type" value="Genomic_DNA"/>
</dbReference>
<dbReference type="EMBL" id="MT144032">
    <property type="protein sequence ID" value="QJA47108.1"/>
    <property type="molecule type" value="Genomic_DNA"/>
</dbReference>
<evidence type="ECO:0000313" key="1">
    <source>
        <dbReference type="EMBL" id="QJA47108.1"/>
    </source>
</evidence>
<reference evidence="1" key="1">
    <citation type="submission" date="2020-03" db="EMBL/GenBank/DDBJ databases">
        <title>The deep terrestrial virosphere.</title>
        <authorList>
            <person name="Holmfeldt K."/>
            <person name="Nilsson E."/>
            <person name="Simone D."/>
            <person name="Lopez-Fernandez M."/>
            <person name="Wu X."/>
            <person name="de Brujin I."/>
            <person name="Lundin D."/>
            <person name="Andersson A."/>
            <person name="Bertilsson S."/>
            <person name="Dopson M."/>
        </authorList>
    </citation>
    <scope>NUCLEOTIDE SEQUENCE</scope>
    <source>
        <strain evidence="1">TM448A00604</strain>
        <strain evidence="2">TM448B00314</strain>
    </source>
</reference>